<protein>
    <submittedName>
        <fullName evidence="2">Uncharacterized protein</fullName>
    </submittedName>
</protein>
<feature type="region of interest" description="Disordered" evidence="1">
    <location>
        <begin position="209"/>
        <end position="239"/>
    </location>
</feature>
<name>A0A6L2NXD7_TANCI</name>
<feature type="compositionally biased region" description="Polar residues" evidence="1">
    <location>
        <begin position="209"/>
        <end position="225"/>
    </location>
</feature>
<proteinExistence type="predicted"/>
<organism evidence="2">
    <name type="scientific">Tanacetum cinerariifolium</name>
    <name type="common">Dalmatian daisy</name>
    <name type="synonym">Chrysanthemum cinerariifolium</name>
    <dbReference type="NCBI Taxonomy" id="118510"/>
    <lineage>
        <taxon>Eukaryota</taxon>
        <taxon>Viridiplantae</taxon>
        <taxon>Streptophyta</taxon>
        <taxon>Embryophyta</taxon>
        <taxon>Tracheophyta</taxon>
        <taxon>Spermatophyta</taxon>
        <taxon>Magnoliopsida</taxon>
        <taxon>eudicotyledons</taxon>
        <taxon>Gunneridae</taxon>
        <taxon>Pentapetalae</taxon>
        <taxon>asterids</taxon>
        <taxon>campanulids</taxon>
        <taxon>Asterales</taxon>
        <taxon>Asteraceae</taxon>
        <taxon>Asteroideae</taxon>
        <taxon>Anthemideae</taxon>
        <taxon>Anthemidinae</taxon>
        <taxon>Tanacetum</taxon>
    </lineage>
</organism>
<gene>
    <name evidence="2" type="ORF">Tci_061660</name>
</gene>
<sequence length="427" mass="48609">MSTSKFAEVHNMVAFLSKPTESEGFEQIIDFLNARSIKYALTINPTIYTSCIKQFLATAKVKNINGEAQLYAKVDEKKVVISKASIKRDLQFRDDGGVDCLPNEVIFEQLTLMGYEKLTQKLTFYKHYSTVVICLATNQKFNFSKYIFNNMVKNLDSVTKLFMYPSKMKRVGKDFFRRVTPLLPMMMVQDQEEMGEGTYILTDPQHTPTITQQFTSQPSRKQNPWKTKRKDTQVPQLSMPTESVTNAVVNEEMDDRLVRAITTASSLEAEQDSGNIVRPNPRQHLMSQVPKGLIQVIDSLKRRVKKLEKKKRSRTHKLKRLYKIGLSTIVESLDDEDLGKEDASKQRRIIDDLDADEDITLVNDQEMFDADKDLQGEELVVEKEVVVDKEPIVDAAQVSAAATTITIDDITLAKAPEALKTLKPKIR</sequence>
<evidence type="ECO:0000256" key="1">
    <source>
        <dbReference type="SAM" id="MobiDB-lite"/>
    </source>
</evidence>
<reference evidence="2" key="1">
    <citation type="journal article" date="2019" name="Sci. Rep.">
        <title>Draft genome of Tanacetum cinerariifolium, the natural source of mosquito coil.</title>
        <authorList>
            <person name="Yamashiro T."/>
            <person name="Shiraishi A."/>
            <person name="Satake H."/>
            <person name="Nakayama K."/>
        </authorList>
    </citation>
    <scope>NUCLEOTIDE SEQUENCE</scope>
</reference>
<evidence type="ECO:0000313" key="2">
    <source>
        <dbReference type="EMBL" id="GEU89682.1"/>
    </source>
</evidence>
<comment type="caution">
    <text evidence="2">The sequence shown here is derived from an EMBL/GenBank/DDBJ whole genome shotgun (WGS) entry which is preliminary data.</text>
</comment>
<accession>A0A6L2NXD7</accession>
<dbReference type="EMBL" id="BKCJ010010014">
    <property type="protein sequence ID" value="GEU89682.1"/>
    <property type="molecule type" value="Genomic_DNA"/>
</dbReference>
<dbReference type="AlphaFoldDB" id="A0A6L2NXD7"/>